<dbReference type="Gene3D" id="2.60.120.10">
    <property type="entry name" value="Jelly Rolls"/>
    <property type="match status" value="1"/>
</dbReference>
<dbReference type="InterPro" id="IPR014710">
    <property type="entry name" value="RmlC-like_jellyroll"/>
</dbReference>
<sequence length="617" mass="67382">MQGGRNMDGMGTLQKLTAAQRELLVAQAQKRSIRRGDVLVRAGEPSAALFIVVRGVLACSASGDLTVYREVRAGQAVGDPAFFCGGDYSETVTAVRDCDVLEISRMAYARALEADPGIAVAFLGMLAARLHLKDARRERRPGGPRRAIAFVRGGHEPVPPAFFERLRSRLQREGHVTLDHGVVADRFGGRSLNDPAVAEWLDRIEDDTAPVFYFGDDELTDWTELCISQADEVVLVTSGDAPKAELSAVERLVEKLHPQSACRLVRLHGRRTGIVEGTASWLARTPVFLHHHVSLEDNADVDALIRFLTGRAVGFVAGGGGGFGPAHVGIYRAFREQGGNFDAFMGTSVGAAMLAGFAFLGEHDTLTSGTHDIFVKSRSFKKVTWPRYSLLDHTAFDDALARAYGADTRVEDCWKPFFAIATNLSDNRMEVIRSGLLWQAVRASSAIPCVLPPFYTADGKMLVDGGVMDDAPLGPMQQIKAGPNLVVHFGRTGGQRFNVSYASLPGRGKLLATLLNPRGRLPRAPRMLSILFRTMLAHQRYELPVTPQDLVLTPPTFPGASLMSFDRHMDVFQAAHAWANREIETRLGNHDTAMEAIFQRSAPKEALEDMPKMQAVA</sequence>
<evidence type="ECO:0000256" key="7">
    <source>
        <dbReference type="ARBA" id="ARBA00023098"/>
    </source>
</evidence>
<reference evidence="12 13" key="1">
    <citation type="submission" date="2019-07" db="EMBL/GenBank/DDBJ databases">
        <title>Full genome sequence of Devosia sp. Gsoil 520.</title>
        <authorList>
            <person name="Im W.-T."/>
        </authorList>
    </citation>
    <scope>NUCLEOTIDE SEQUENCE [LARGE SCALE GENOMIC DNA]</scope>
    <source>
        <strain evidence="12 13">Gsoil 520</strain>
    </source>
</reference>
<dbReference type="InterPro" id="IPR056556">
    <property type="entry name" value="NTE1_P-loop_dom"/>
</dbReference>
<feature type="active site" description="Proton acceptor" evidence="9">
    <location>
        <position position="464"/>
    </location>
</feature>
<name>A0A5B8LX51_9HYPH</name>
<dbReference type="PROSITE" id="PS50042">
    <property type="entry name" value="CNMP_BINDING_3"/>
    <property type="match status" value="1"/>
</dbReference>
<dbReference type="CDD" id="cd00038">
    <property type="entry name" value="CAP_ED"/>
    <property type="match status" value="1"/>
</dbReference>
<dbReference type="PANTHER" id="PTHR14226">
    <property type="entry name" value="NEUROPATHY TARGET ESTERASE/SWISS CHEESE D.MELANOGASTER"/>
    <property type="match status" value="1"/>
</dbReference>
<evidence type="ECO:0000259" key="10">
    <source>
        <dbReference type="PROSITE" id="PS50042"/>
    </source>
</evidence>
<evidence type="ECO:0000259" key="11">
    <source>
        <dbReference type="PROSITE" id="PS51635"/>
    </source>
</evidence>
<keyword evidence="8" id="KW-0472">Membrane</keyword>
<evidence type="ECO:0000313" key="13">
    <source>
        <dbReference type="Proteomes" id="UP000315364"/>
    </source>
</evidence>
<dbReference type="KEGG" id="dea:FPZ08_17565"/>
<accession>A0A5B8LX51</accession>
<dbReference type="EMBL" id="CP042304">
    <property type="protein sequence ID" value="QDZ12399.1"/>
    <property type="molecule type" value="Genomic_DNA"/>
</dbReference>
<dbReference type="GO" id="GO:0016042">
    <property type="term" value="P:lipid catabolic process"/>
    <property type="evidence" value="ECO:0007669"/>
    <property type="project" value="UniProtKB-UniRule"/>
</dbReference>
<keyword evidence="7 9" id="KW-0443">Lipid metabolism</keyword>
<dbReference type="PROSITE" id="PS51635">
    <property type="entry name" value="PNPLA"/>
    <property type="match status" value="1"/>
</dbReference>
<dbReference type="Pfam" id="PF24179">
    <property type="entry name" value="NTE_Ploop"/>
    <property type="match status" value="1"/>
</dbReference>
<keyword evidence="4 9" id="KW-0378">Hydrolase</keyword>
<evidence type="ECO:0000256" key="9">
    <source>
        <dbReference type="PROSITE-ProRule" id="PRU01161"/>
    </source>
</evidence>
<keyword evidence="13" id="KW-1185">Reference proteome</keyword>
<feature type="domain" description="Cyclic nucleotide-binding" evidence="10">
    <location>
        <begin position="12"/>
        <end position="112"/>
    </location>
</feature>
<dbReference type="SMART" id="SM00100">
    <property type="entry name" value="cNMP"/>
    <property type="match status" value="1"/>
</dbReference>
<feature type="short sequence motif" description="GXGXXG" evidence="9">
    <location>
        <begin position="319"/>
        <end position="324"/>
    </location>
</feature>
<keyword evidence="6" id="KW-1133">Transmembrane helix</keyword>
<dbReference type="PANTHER" id="PTHR14226:SF29">
    <property type="entry name" value="NEUROPATHY TARGET ESTERASE SWS"/>
    <property type="match status" value="1"/>
</dbReference>
<dbReference type="Proteomes" id="UP000315364">
    <property type="component" value="Chromosome"/>
</dbReference>
<gene>
    <name evidence="12" type="ORF">FPZ08_17565</name>
</gene>
<dbReference type="SUPFAM" id="SSF52151">
    <property type="entry name" value="FabD/lysophospholipase-like"/>
    <property type="match status" value="1"/>
</dbReference>
<evidence type="ECO:0000256" key="1">
    <source>
        <dbReference type="ARBA" id="ARBA00004370"/>
    </source>
</evidence>
<protein>
    <submittedName>
        <fullName evidence="12">Cyclic nucleotide-binding domain-containing protein</fullName>
    </submittedName>
</protein>
<feature type="active site" description="Nucleophile" evidence="9">
    <location>
        <position position="348"/>
    </location>
</feature>
<dbReference type="InterPro" id="IPR000595">
    <property type="entry name" value="cNMP-bd_dom"/>
</dbReference>
<keyword evidence="5 9" id="KW-0442">Lipid degradation</keyword>
<dbReference type="Gene3D" id="3.40.1090.10">
    <property type="entry name" value="Cytosolic phospholipase A2 catalytic domain"/>
    <property type="match status" value="2"/>
</dbReference>
<evidence type="ECO:0000256" key="8">
    <source>
        <dbReference type="ARBA" id="ARBA00023136"/>
    </source>
</evidence>
<dbReference type="InterPro" id="IPR002641">
    <property type="entry name" value="PNPLA_dom"/>
</dbReference>
<dbReference type="Pfam" id="PF00027">
    <property type="entry name" value="cNMP_binding"/>
    <property type="match status" value="1"/>
</dbReference>
<feature type="short sequence motif" description="GXSXG" evidence="9">
    <location>
        <begin position="346"/>
        <end position="350"/>
    </location>
</feature>
<evidence type="ECO:0000256" key="6">
    <source>
        <dbReference type="ARBA" id="ARBA00022989"/>
    </source>
</evidence>
<comment type="subcellular location">
    <subcellularLocation>
        <location evidence="1">Membrane</location>
    </subcellularLocation>
</comment>
<dbReference type="InterPro" id="IPR050301">
    <property type="entry name" value="NTE"/>
</dbReference>
<evidence type="ECO:0000256" key="4">
    <source>
        <dbReference type="ARBA" id="ARBA00022801"/>
    </source>
</evidence>
<dbReference type="AlphaFoldDB" id="A0A5B8LX51"/>
<dbReference type="GO" id="GO:0004622">
    <property type="term" value="F:phosphatidylcholine lysophospholipase activity"/>
    <property type="evidence" value="ECO:0007669"/>
    <property type="project" value="UniProtKB-ARBA"/>
</dbReference>
<keyword evidence="3" id="KW-0812">Transmembrane</keyword>
<evidence type="ECO:0000313" key="12">
    <source>
        <dbReference type="EMBL" id="QDZ12399.1"/>
    </source>
</evidence>
<evidence type="ECO:0000256" key="3">
    <source>
        <dbReference type="ARBA" id="ARBA00022692"/>
    </source>
</evidence>
<evidence type="ECO:0000256" key="2">
    <source>
        <dbReference type="ARBA" id="ARBA00006636"/>
    </source>
</evidence>
<dbReference type="SUPFAM" id="SSF51206">
    <property type="entry name" value="cAMP-binding domain-like"/>
    <property type="match status" value="1"/>
</dbReference>
<dbReference type="Pfam" id="PF01734">
    <property type="entry name" value="Patatin"/>
    <property type="match status" value="1"/>
</dbReference>
<proteinExistence type="inferred from homology"/>
<dbReference type="GO" id="GO:0016020">
    <property type="term" value="C:membrane"/>
    <property type="evidence" value="ECO:0007669"/>
    <property type="project" value="UniProtKB-SubCell"/>
</dbReference>
<feature type="domain" description="PNPLA" evidence="11">
    <location>
        <begin position="315"/>
        <end position="477"/>
    </location>
</feature>
<dbReference type="InterPro" id="IPR018490">
    <property type="entry name" value="cNMP-bd_dom_sf"/>
</dbReference>
<comment type="similarity">
    <text evidence="2">Belongs to the NTE family.</text>
</comment>
<evidence type="ECO:0000256" key="5">
    <source>
        <dbReference type="ARBA" id="ARBA00022963"/>
    </source>
</evidence>
<organism evidence="12 13">
    <name type="scientific">Devosia ginsengisoli</name>
    <dbReference type="NCBI Taxonomy" id="400770"/>
    <lineage>
        <taxon>Bacteria</taxon>
        <taxon>Pseudomonadati</taxon>
        <taxon>Pseudomonadota</taxon>
        <taxon>Alphaproteobacteria</taxon>
        <taxon>Hyphomicrobiales</taxon>
        <taxon>Devosiaceae</taxon>
        <taxon>Devosia</taxon>
    </lineage>
</organism>
<dbReference type="InterPro" id="IPR016035">
    <property type="entry name" value="Acyl_Trfase/lysoPLipase"/>
</dbReference>
<feature type="short sequence motif" description="DGA/G" evidence="9">
    <location>
        <begin position="464"/>
        <end position="466"/>
    </location>
</feature>
<dbReference type="OrthoDB" id="5290098at2"/>